<proteinExistence type="predicted"/>
<evidence type="ECO:0000313" key="1">
    <source>
        <dbReference type="EMBL" id="GAG61525.1"/>
    </source>
</evidence>
<name>X0YYJ9_9ZZZZ</name>
<comment type="caution">
    <text evidence="1">The sequence shown here is derived from an EMBL/GenBank/DDBJ whole genome shotgun (WGS) entry which is preliminary data.</text>
</comment>
<reference evidence="1" key="1">
    <citation type="journal article" date="2014" name="Front. Microbiol.">
        <title>High frequency of phylogenetically diverse reductive dehalogenase-homologous genes in deep subseafloor sedimentary metagenomes.</title>
        <authorList>
            <person name="Kawai M."/>
            <person name="Futagami T."/>
            <person name="Toyoda A."/>
            <person name="Takaki Y."/>
            <person name="Nishi S."/>
            <person name="Hori S."/>
            <person name="Arai W."/>
            <person name="Tsubouchi T."/>
            <person name="Morono Y."/>
            <person name="Uchiyama I."/>
            <person name="Ito T."/>
            <person name="Fujiyama A."/>
            <person name="Inagaki F."/>
            <person name="Takami H."/>
        </authorList>
    </citation>
    <scope>NUCLEOTIDE SEQUENCE</scope>
    <source>
        <strain evidence="1">Expedition CK06-06</strain>
    </source>
</reference>
<dbReference type="AlphaFoldDB" id="X0YYJ9"/>
<feature type="non-terminal residue" evidence="1">
    <location>
        <position position="1"/>
    </location>
</feature>
<protein>
    <submittedName>
        <fullName evidence="1">Uncharacterized protein</fullName>
    </submittedName>
</protein>
<organism evidence="1">
    <name type="scientific">marine sediment metagenome</name>
    <dbReference type="NCBI Taxonomy" id="412755"/>
    <lineage>
        <taxon>unclassified sequences</taxon>
        <taxon>metagenomes</taxon>
        <taxon>ecological metagenomes</taxon>
    </lineage>
</organism>
<accession>X0YYJ9</accession>
<dbReference type="EMBL" id="BART01007672">
    <property type="protein sequence ID" value="GAG61525.1"/>
    <property type="molecule type" value="Genomic_DNA"/>
</dbReference>
<gene>
    <name evidence="1" type="ORF">S01H4_17420</name>
</gene>
<sequence length="113" mass="12494">TKRPSPFVHVLLEVGASIRLHPTNIGTATAHDYSITVTYPPNSKITSLENVHFKVKDGGIDYSFVNLFKEIVPPGIIWPSIHIDAERDDRVVLPIEISVVCKEQKGIVSLPPL</sequence>